<sequence length="162" mass="18139">MVACSHCLEKRLPCKMSSLSDRCGNCYRDGVKECVPAQIPLPDFSKIDREMGKLESQEDAVEAALDADERFVEATLERMRVARSKLKRLRKQKRLLKRREQQVFDAGREEAEDLERLEALEHLNQAVALTNPEVPAEAAVVDWSGFWDFGVDDTGVAAGGSS</sequence>
<dbReference type="OrthoDB" id="3807343at2759"/>
<evidence type="ECO:0000256" key="1">
    <source>
        <dbReference type="SAM" id="Coils"/>
    </source>
</evidence>
<dbReference type="Proteomes" id="UP000001067">
    <property type="component" value="Unassembled WGS sequence"/>
</dbReference>
<protein>
    <submittedName>
        <fullName evidence="2">Uncharacterized protein</fullName>
    </submittedName>
</protein>
<reference evidence="2 3" key="1">
    <citation type="journal article" date="2010" name="Genome Biol.">
        <title>A first genome assembly of the barley fungal pathogen Pyrenophora teres f. teres.</title>
        <authorList>
            <person name="Ellwood S.R."/>
            <person name="Liu Z."/>
            <person name="Syme R.A."/>
            <person name="Lai Z."/>
            <person name="Hane J.K."/>
            <person name="Keiper F."/>
            <person name="Moffat C.S."/>
            <person name="Oliver R.P."/>
            <person name="Friesen T.L."/>
        </authorList>
    </citation>
    <scope>NUCLEOTIDE SEQUENCE [LARGE SCALE GENOMIC DNA]</scope>
    <source>
        <strain evidence="2 3">0-1</strain>
    </source>
</reference>
<accession>E3RJ13</accession>
<dbReference type="KEGG" id="pte:PTT_08089"/>
<evidence type="ECO:0000313" key="2">
    <source>
        <dbReference type="EMBL" id="EFQ94286.1"/>
    </source>
</evidence>
<feature type="coiled-coil region" evidence="1">
    <location>
        <begin position="72"/>
        <end position="99"/>
    </location>
</feature>
<evidence type="ECO:0000313" key="3">
    <source>
        <dbReference type="Proteomes" id="UP000001067"/>
    </source>
</evidence>
<keyword evidence="3" id="KW-1185">Reference proteome</keyword>
<dbReference type="AlphaFoldDB" id="E3RJ13"/>
<keyword evidence="1" id="KW-0175">Coiled coil</keyword>
<proteinExistence type="predicted"/>
<name>E3RJ13_PYRTT</name>
<gene>
    <name evidence="2" type="ORF">PTT_08089</name>
</gene>
<dbReference type="HOGENOM" id="CLU_1636262_0_0_1"/>
<organism evidence="3">
    <name type="scientific">Pyrenophora teres f. teres (strain 0-1)</name>
    <name type="common">Barley net blotch fungus</name>
    <name type="synonym">Drechslera teres f. teres</name>
    <dbReference type="NCBI Taxonomy" id="861557"/>
    <lineage>
        <taxon>Eukaryota</taxon>
        <taxon>Fungi</taxon>
        <taxon>Dikarya</taxon>
        <taxon>Ascomycota</taxon>
        <taxon>Pezizomycotina</taxon>
        <taxon>Dothideomycetes</taxon>
        <taxon>Pleosporomycetidae</taxon>
        <taxon>Pleosporales</taxon>
        <taxon>Pleosporineae</taxon>
        <taxon>Pleosporaceae</taxon>
        <taxon>Pyrenophora</taxon>
    </lineage>
</organism>
<dbReference type="EMBL" id="GL533414">
    <property type="protein sequence ID" value="EFQ94286.1"/>
    <property type="molecule type" value="Genomic_DNA"/>
</dbReference>